<reference evidence="2 3" key="1">
    <citation type="journal article" date="2018" name="Mol. Plant">
        <title>The genome of Artemisia annua provides insight into the evolution of Asteraceae family and artemisinin biosynthesis.</title>
        <authorList>
            <person name="Shen Q."/>
            <person name="Zhang L."/>
            <person name="Liao Z."/>
            <person name="Wang S."/>
            <person name="Yan T."/>
            <person name="Shi P."/>
            <person name="Liu M."/>
            <person name="Fu X."/>
            <person name="Pan Q."/>
            <person name="Wang Y."/>
            <person name="Lv Z."/>
            <person name="Lu X."/>
            <person name="Zhang F."/>
            <person name="Jiang W."/>
            <person name="Ma Y."/>
            <person name="Chen M."/>
            <person name="Hao X."/>
            <person name="Li L."/>
            <person name="Tang Y."/>
            <person name="Lv G."/>
            <person name="Zhou Y."/>
            <person name="Sun X."/>
            <person name="Brodelius P.E."/>
            <person name="Rose J.K.C."/>
            <person name="Tang K."/>
        </authorList>
    </citation>
    <scope>NUCLEOTIDE SEQUENCE [LARGE SCALE GENOMIC DNA]</scope>
    <source>
        <strain evidence="3">cv. Huhao1</strain>
        <tissue evidence="2">Leaf</tissue>
    </source>
</reference>
<keyword evidence="1" id="KW-0732">Signal</keyword>
<feature type="chain" id="PRO_5015775592" evidence="1">
    <location>
        <begin position="20"/>
        <end position="137"/>
    </location>
</feature>
<accession>A0A2U1NM10</accession>
<keyword evidence="3" id="KW-1185">Reference proteome</keyword>
<dbReference type="AlphaFoldDB" id="A0A2U1NM10"/>
<organism evidence="2 3">
    <name type="scientific">Artemisia annua</name>
    <name type="common">Sweet wormwood</name>
    <dbReference type="NCBI Taxonomy" id="35608"/>
    <lineage>
        <taxon>Eukaryota</taxon>
        <taxon>Viridiplantae</taxon>
        <taxon>Streptophyta</taxon>
        <taxon>Embryophyta</taxon>
        <taxon>Tracheophyta</taxon>
        <taxon>Spermatophyta</taxon>
        <taxon>Magnoliopsida</taxon>
        <taxon>eudicotyledons</taxon>
        <taxon>Gunneridae</taxon>
        <taxon>Pentapetalae</taxon>
        <taxon>asterids</taxon>
        <taxon>campanulids</taxon>
        <taxon>Asterales</taxon>
        <taxon>Asteraceae</taxon>
        <taxon>Asteroideae</taxon>
        <taxon>Anthemideae</taxon>
        <taxon>Artemisiinae</taxon>
        <taxon>Artemisia</taxon>
    </lineage>
</organism>
<protein>
    <submittedName>
        <fullName evidence="2">Uncharacterized protein</fullName>
    </submittedName>
</protein>
<evidence type="ECO:0000313" key="3">
    <source>
        <dbReference type="Proteomes" id="UP000245207"/>
    </source>
</evidence>
<evidence type="ECO:0000313" key="2">
    <source>
        <dbReference type="EMBL" id="PWA74554.1"/>
    </source>
</evidence>
<comment type="caution">
    <text evidence="2">The sequence shown here is derived from an EMBL/GenBank/DDBJ whole genome shotgun (WGS) entry which is preliminary data.</text>
</comment>
<feature type="signal peptide" evidence="1">
    <location>
        <begin position="1"/>
        <end position="19"/>
    </location>
</feature>
<name>A0A2U1NM10_ARTAN</name>
<dbReference type="EMBL" id="PKPP01002547">
    <property type="protein sequence ID" value="PWA74554.1"/>
    <property type="molecule type" value="Genomic_DNA"/>
</dbReference>
<sequence length="137" mass="15046">MKIPILIILTLATTSYSSTDNNHVFSPCTDTTVQKSDGFTFGIAFSSRNASFLNSNNSTVQLSPCDKRLSLSSLGAQLAVFRPKVDEISLLTINNTNFQPGTPNIWRWAVRFDGVLNSRVGVLEMKCNDLGVFGIRL</sequence>
<dbReference type="Proteomes" id="UP000245207">
    <property type="component" value="Unassembled WGS sequence"/>
</dbReference>
<gene>
    <name evidence="2" type="ORF">CTI12_AA250310</name>
</gene>
<dbReference type="STRING" id="35608.A0A2U1NM10"/>
<dbReference type="OrthoDB" id="1724341at2759"/>
<evidence type="ECO:0000256" key="1">
    <source>
        <dbReference type="SAM" id="SignalP"/>
    </source>
</evidence>
<proteinExistence type="predicted"/>